<dbReference type="AlphaFoldDB" id="A0A137PEC3"/>
<protein>
    <recommendedName>
        <fullName evidence="2">Arrestin C-terminal-like domain-containing protein</fullName>
    </recommendedName>
</protein>
<sequence length="589" mass="67325">MMRYQFITLTLHPTQPYYLSGDKIKLIIKLNYNAKENPKISLKYREFKINFEGLQIIKYTKPLRYKEKHLCNIHDFIQENCHTLSKEGECDPMGWYLLDEGSYNIPFELKLPENLPPNFYHNYNEDVLQIKYQFKCSLELKNFNDILTPLSNELPVTILPRYSISSQLMDTLLHNHQSTQLQTGDLRVTLELDREAYLTGQTIYCGLSFTNIKLARSDQVKLYLKEILQYQPNPAEGTDRKNLIPQDYWITQSRMVVKTKLSHKTTPTSVTMSVPPIKQYIIPLPLPTKLTPTFESSLIRLSYTISLKFNEYDLHLPIGIYKPTSLNQNPLMTLKDNLIVTQPQPFAEHRVHKVYELNTESFNLPTHHPDNHHSDWITSQLYSHGVEPLKKASPELVIPFTHSPEVLTRTASNTSSVTLSPQPSLQPVKVKGSSSKNHKKDKYNTVDAEKFYFQYEPGSLPQPNHGWKWNNLTLKSIDESFVYKPKLERAKTIAAKASSSTSSSTQTEGLMLQFDDLVSPTHSATTATTGTSATLTNNNVPIMELKSPPLKASTTSIKPVHTLRKSKGTLNNLSPTRSSFSFNVNQAIY</sequence>
<gene>
    <name evidence="3" type="ORF">CONCODRAFT_3709</name>
</gene>
<dbReference type="EMBL" id="KQ964438">
    <property type="protein sequence ID" value="KXN73353.1"/>
    <property type="molecule type" value="Genomic_DNA"/>
</dbReference>
<feature type="compositionally biased region" description="Polar residues" evidence="1">
    <location>
        <begin position="411"/>
        <end position="425"/>
    </location>
</feature>
<accession>A0A137PEC3</accession>
<evidence type="ECO:0000313" key="4">
    <source>
        <dbReference type="Proteomes" id="UP000070444"/>
    </source>
</evidence>
<evidence type="ECO:0000256" key="1">
    <source>
        <dbReference type="SAM" id="MobiDB-lite"/>
    </source>
</evidence>
<dbReference type="Pfam" id="PF02752">
    <property type="entry name" value="Arrestin_C"/>
    <property type="match status" value="1"/>
</dbReference>
<dbReference type="STRING" id="796925.A0A137PEC3"/>
<name>A0A137PEC3_CONC2</name>
<dbReference type="Proteomes" id="UP000070444">
    <property type="component" value="Unassembled WGS sequence"/>
</dbReference>
<organism evidence="3 4">
    <name type="scientific">Conidiobolus coronatus (strain ATCC 28846 / CBS 209.66 / NRRL 28638)</name>
    <name type="common">Delacroixia coronata</name>
    <dbReference type="NCBI Taxonomy" id="796925"/>
    <lineage>
        <taxon>Eukaryota</taxon>
        <taxon>Fungi</taxon>
        <taxon>Fungi incertae sedis</taxon>
        <taxon>Zoopagomycota</taxon>
        <taxon>Entomophthoromycotina</taxon>
        <taxon>Entomophthoromycetes</taxon>
        <taxon>Entomophthorales</taxon>
        <taxon>Ancylistaceae</taxon>
        <taxon>Conidiobolus</taxon>
    </lineage>
</organism>
<dbReference type="PANTHER" id="PTHR11188:SF17">
    <property type="entry name" value="FI21816P1"/>
    <property type="match status" value="1"/>
</dbReference>
<evidence type="ECO:0000313" key="3">
    <source>
        <dbReference type="EMBL" id="KXN73353.1"/>
    </source>
</evidence>
<dbReference type="InterPro" id="IPR014756">
    <property type="entry name" value="Ig_E-set"/>
</dbReference>
<feature type="region of interest" description="Disordered" evidence="1">
    <location>
        <begin position="411"/>
        <end position="440"/>
    </location>
</feature>
<keyword evidence="4" id="KW-1185">Reference proteome</keyword>
<evidence type="ECO:0000259" key="2">
    <source>
        <dbReference type="Pfam" id="PF02752"/>
    </source>
</evidence>
<dbReference type="InterPro" id="IPR050357">
    <property type="entry name" value="Arrestin_domain-protein"/>
</dbReference>
<dbReference type="GO" id="GO:0015031">
    <property type="term" value="P:protein transport"/>
    <property type="evidence" value="ECO:0007669"/>
    <property type="project" value="TreeGrafter"/>
</dbReference>
<dbReference type="Gene3D" id="2.60.40.640">
    <property type="match status" value="2"/>
</dbReference>
<dbReference type="InterPro" id="IPR011022">
    <property type="entry name" value="Arrestin_C-like"/>
</dbReference>
<dbReference type="PANTHER" id="PTHR11188">
    <property type="entry name" value="ARRESTIN DOMAIN CONTAINING PROTEIN"/>
    <property type="match status" value="1"/>
</dbReference>
<proteinExistence type="predicted"/>
<dbReference type="SUPFAM" id="SSF81296">
    <property type="entry name" value="E set domains"/>
    <property type="match status" value="1"/>
</dbReference>
<dbReference type="InterPro" id="IPR014752">
    <property type="entry name" value="Arrestin-like_C"/>
</dbReference>
<dbReference type="OrthoDB" id="2333384at2759"/>
<dbReference type="GO" id="GO:0005737">
    <property type="term" value="C:cytoplasm"/>
    <property type="evidence" value="ECO:0007669"/>
    <property type="project" value="TreeGrafter"/>
</dbReference>
<reference evidence="3 4" key="1">
    <citation type="journal article" date="2015" name="Genome Biol. Evol.">
        <title>Phylogenomic analyses indicate that early fungi evolved digesting cell walls of algal ancestors of land plants.</title>
        <authorList>
            <person name="Chang Y."/>
            <person name="Wang S."/>
            <person name="Sekimoto S."/>
            <person name="Aerts A.L."/>
            <person name="Choi C."/>
            <person name="Clum A."/>
            <person name="LaButti K.M."/>
            <person name="Lindquist E.A."/>
            <person name="Yee Ngan C."/>
            <person name="Ohm R.A."/>
            <person name="Salamov A.A."/>
            <person name="Grigoriev I.V."/>
            <person name="Spatafora J.W."/>
            <person name="Berbee M.L."/>
        </authorList>
    </citation>
    <scope>NUCLEOTIDE SEQUENCE [LARGE SCALE GENOMIC DNA]</scope>
    <source>
        <strain evidence="3 4">NRRL 28638</strain>
    </source>
</reference>
<feature type="domain" description="Arrestin C-terminal-like" evidence="2">
    <location>
        <begin position="183"/>
        <end position="310"/>
    </location>
</feature>